<name>A0AAU4K5N2_9NOCA</name>
<keyword evidence="2" id="KW-1133">Transmembrane helix</keyword>
<keyword evidence="2" id="KW-0472">Membrane</keyword>
<evidence type="ECO:0000313" key="5">
    <source>
        <dbReference type="Proteomes" id="UP001432128"/>
    </source>
</evidence>
<feature type="region of interest" description="Disordered" evidence="1">
    <location>
        <begin position="1"/>
        <end position="34"/>
    </location>
</feature>
<dbReference type="Proteomes" id="UP001432128">
    <property type="component" value="Chromosome"/>
</dbReference>
<proteinExistence type="predicted"/>
<gene>
    <name evidence="4" type="ORF">OG579_05505</name>
</gene>
<organism evidence="4 5">
    <name type="scientific">Williamsia herbipolensis</name>
    <dbReference type="NCBI Taxonomy" id="1603258"/>
    <lineage>
        <taxon>Bacteria</taxon>
        <taxon>Bacillati</taxon>
        <taxon>Actinomycetota</taxon>
        <taxon>Actinomycetes</taxon>
        <taxon>Mycobacteriales</taxon>
        <taxon>Nocardiaceae</taxon>
        <taxon>Williamsia</taxon>
    </lineage>
</organism>
<reference evidence="4 5" key="1">
    <citation type="submission" date="2022-10" db="EMBL/GenBank/DDBJ databases">
        <title>The complete genomes of actinobacterial strains from the NBC collection.</title>
        <authorList>
            <person name="Joergensen T.S."/>
            <person name="Alvarez Arevalo M."/>
            <person name="Sterndorff E.B."/>
            <person name="Faurdal D."/>
            <person name="Vuksanovic O."/>
            <person name="Mourched A.-S."/>
            <person name="Charusanti P."/>
            <person name="Shaw S."/>
            <person name="Blin K."/>
            <person name="Weber T."/>
        </authorList>
    </citation>
    <scope>NUCLEOTIDE SEQUENCE [LARGE SCALE GENOMIC DNA]</scope>
    <source>
        <strain evidence="4 5">NBC_00319</strain>
    </source>
</reference>
<keyword evidence="2" id="KW-0812">Transmembrane</keyword>
<feature type="domain" description="Low molecular weight protein antigen 6 PH" evidence="3">
    <location>
        <begin position="87"/>
        <end position="157"/>
    </location>
</feature>
<evidence type="ECO:0000313" key="4">
    <source>
        <dbReference type="EMBL" id="WUM21253.1"/>
    </source>
</evidence>
<evidence type="ECO:0000256" key="2">
    <source>
        <dbReference type="SAM" id="Phobius"/>
    </source>
</evidence>
<dbReference type="RefSeq" id="WP_235456796.1">
    <property type="nucleotide sequence ID" value="NZ_CP108021.1"/>
</dbReference>
<dbReference type="EMBL" id="CP108021">
    <property type="protein sequence ID" value="WUM21253.1"/>
    <property type="molecule type" value="Genomic_DNA"/>
</dbReference>
<evidence type="ECO:0000259" key="3">
    <source>
        <dbReference type="Pfam" id="PF10756"/>
    </source>
</evidence>
<protein>
    <submittedName>
        <fullName evidence="4">PH domain-containing protein</fullName>
    </submittedName>
</protein>
<evidence type="ECO:0000256" key="1">
    <source>
        <dbReference type="SAM" id="MobiDB-lite"/>
    </source>
</evidence>
<dbReference type="KEGG" id="whr:OG579_05505"/>
<dbReference type="AlphaFoldDB" id="A0AAU4K5N2"/>
<dbReference type="InterPro" id="IPR019692">
    <property type="entry name" value="CFP-6_PH"/>
</dbReference>
<dbReference type="Pfam" id="PF10756">
    <property type="entry name" value="bPH_6"/>
    <property type="match status" value="1"/>
</dbReference>
<accession>A0AAU4K5N2</accession>
<keyword evidence="5" id="KW-1185">Reference proteome</keyword>
<feature type="transmembrane region" description="Helical" evidence="2">
    <location>
        <begin position="70"/>
        <end position="88"/>
    </location>
</feature>
<sequence>MPENDRPDQGESETVTDQPVTVADDATPSRPSERDTVTLPLQFRIAPMAYFAPVMMMISAVVLAGTSLAYLGWTLVVPVLVAVWMFRLRTVVTESGLRAVGALRAREITWDQLDGLSFPRWGSVRAVLTDSSRMRLPAISFRDLPRLSAASSGRIPDPYAARDGA</sequence>